<sequence length="278" mass="33114">MCVGLETKHKKRDLEIPRYRQKLLNAIEQDLLNDANVLSVFYGGSIGNQNTDLYSDIDLRIVVKDEVFDEYRLNKKERAKNWGKVLFYEDFPWATYSVAHYDSFIKVDSFYYKIKDIKPSVWLKNIKIVHDTTGLIEDVLEKSMGLSYKPSVQDIEIWRSKFFAYVHEAYRRVMRKEIYYALHCLDNLRLSMTTAWYMEAGIQPNTFGDWAKLEGKRSQLYDWQLSLLEQWFSSREPYEIIKVIQNIFPEFKRVHKSLCNKLGLEEDPEWVDEILNMV</sequence>
<dbReference type="GO" id="GO:0016779">
    <property type="term" value="F:nucleotidyltransferase activity"/>
    <property type="evidence" value="ECO:0007669"/>
    <property type="project" value="UniProtKB-KW"/>
</dbReference>
<gene>
    <name evidence="1" type="ORF">SAMN05877753_10638</name>
</gene>
<organism evidence="1 2">
    <name type="scientific">Bacillus oleivorans</name>
    <dbReference type="NCBI Taxonomy" id="1448271"/>
    <lineage>
        <taxon>Bacteria</taxon>
        <taxon>Bacillati</taxon>
        <taxon>Bacillota</taxon>
        <taxon>Bacilli</taxon>
        <taxon>Bacillales</taxon>
        <taxon>Bacillaceae</taxon>
        <taxon>Bacillus</taxon>
    </lineage>
</organism>
<dbReference type="EMBL" id="OAOP01000006">
    <property type="protein sequence ID" value="SNX72358.1"/>
    <property type="molecule type" value="Genomic_DNA"/>
</dbReference>
<dbReference type="Gene3D" id="3.30.460.10">
    <property type="entry name" value="Beta Polymerase, domain 2"/>
    <property type="match status" value="1"/>
</dbReference>
<dbReference type="InterPro" id="IPR043519">
    <property type="entry name" value="NT_sf"/>
</dbReference>
<keyword evidence="2" id="KW-1185">Reference proteome</keyword>
<dbReference type="Gene3D" id="1.20.120.330">
    <property type="entry name" value="Nucleotidyltransferases domain 2"/>
    <property type="match status" value="1"/>
</dbReference>
<accession>A0A285CZ59</accession>
<dbReference type="AlphaFoldDB" id="A0A285CZ59"/>
<proteinExistence type="predicted"/>
<name>A0A285CZ59_9BACI</name>
<dbReference type="Proteomes" id="UP000219546">
    <property type="component" value="Unassembled WGS sequence"/>
</dbReference>
<evidence type="ECO:0000313" key="1">
    <source>
        <dbReference type="EMBL" id="SNX72358.1"/>
    </source>
</evidence>
<evidence type="ECO:0000313" key="2">
    <source>
        <dbReference type="Proteomes" id="UP000219546"/>
    </source>
</evidence>
<keyword evidence="1" id="KW-0548">Nucleotidyltransferase</keyword>
<reference evidence="1 2" key="1">
    <citation type="submission" date="2017-08" db="EMBL/GenBank/DDBJ databases">
        <authorList>
            <person name="de Groot N.N."/>
        </authorList>
    </citation>
    <scope>NUCLEOTIDE SEQUENCE [LARGE SCALE GENOMIC DNA]</scope>
    <source>
        <strain evidence="1 2">JC228</strain>
    </source>
</reference>
<dbReference type="SUPFAM" id="SSF81301">
    <property type="entry name" value="Nucleotidyltransferase"/>
    <property type="match status" value="1"/>
</dbReference>
<protein>
    <submittedName>
        <fullName evidence="1">Streptomycin adenylyltransferase</fullName>
    </submittedName>
</protein>
<keyword evidence="1" id="KW-0808">Transferase</keyword>